<accession>A0ACB8BY90</accession>
<comment type="caution">
    <text evidence="1">The sequence shown here is derived from an EMBL/GenBank/DDBJ whole genome shotgun (WGS) entry which is preliminary data.</text>
</comment>
<evidence type="ECO:0000313" key="1">
    <source>
        <dbReference type="EMBL" id="KAH7929818.1"/>
    </source>
</evidence>
<dbReference type="Proteomes" id="UP000790709">
    <property type="component" value="Unassembled WGS sequence"/>
</dbReference>
<protein>
    <submittedName>
        <fullName evidence="1">Uncharacterized protein</fullName>
    </submittedName>
</protein>
<reference evidence="1" key="1">
    <citation type="journal article" date="2021" name="New Phytol.">
        <title>Evolutionary innovations through gain and loss of genes in the ectomycorrhizal Boletales.</title>
        <authorList>
            <person name="Wu G."/>
            <person name="Miyauchi S."/>
            <person name="Morin E."/>
            <person name="Kuo A."/>
            <person name="Drula E."/>
            <person name="Varga T."/>
            <person name="Kohler A."/>
            <person name="Feng B."/>
            <person name="Cao Y."/>
            <person name="Lipzen A."/>
            <person name="Daum C."/>
            <person name="Hundley H."/>
            <person name="Pangilinan J."/>
            <person name="Johnson J."/>
            <person name="Barry K."/>
            <person name="LaButti K."/>
            <person name="Ng V."/>
            <person name="Ahrendt S."/>
            <person name="Min B."/>
            <person name="Choi I.G."/>
            <person name="Park H."/>
            <person name="Plett J.M."/>
            <person name="Magnuson J."/>
            <person name="Spatafora J.W."/>
            <person name="Nagy L.G."/>
            <person name="Henrissat B."/>
            <person name="Grigoriev I.V."/>
            <person name="Yang Z.L."/>
            <person name="Xu J."/>
            <person name="Martin F.M."/>
        </authorList>
    </citation>
    <scope>NUCLEOTIDE SEQUENCE</scope>
    <source>
        <strain evidence="1">KUC20120723A-06</strain>
    </source>
</reference>
<sequence length="132" mass="15003">MQKRNVFLVAFSLSMDPSYSILLCLLDLIYFQRTSVFPASEVRPDNSINNFILGYRDRHLFMKLLVPIHVERAIPLSDTFVSRNSCGLPPLGTGKDVMVQAPWERGGIYLSSSTRSFFVAILNTKNDFPQRS</sequence>
<keyword evidence="2" id="KW-1185">Reference proteome</keyword>
<name>A0ACB8BY90_9AGAM</name>
<proteinExistence type="predicted"/>
<dbReference type="EMBL" id="MU266337">
    <property type="protein sequence ID" value="KAH7929818.1"/>
    <property type="molecule type" value="Genomic_DNA"/>
</dbReference>
<organism evidence="1 2">
    <name type="scientific">Leucogyrophana mollusca</name>
    <dbReference type="NCBI Taxonomy" id="85980"/>
    <lineage>
        <taxon>Eukaryota</taxon>
        <taxon>Fungi</taxon>
        <taxon>Dikarya</taxon>
        <taxon>Basidiomycota</taxon>
        <taxon>Agaricomycotina</taxon>
        <taxon>Agaricomycetes</taxon>
        <taxon>Agaricomycetidae</taxon>
        <taxon>Boletales</taxon>
        <taxon>Boletales incertae sedis</taxon>
        <taxon>Leucogyrophana</taxon>
    </lineage>
</organism>
<evidence type="ECO:0000313" key="2">
    <source>
        <dbReference type="Proteomes" id="UP000790709"/>
    </source>
</evidence>
<gene>
    <name evidence="1" type="ORF">BV22DRAFT_97656</name>
</gene>